<keyword evidence="2" id="KW-0815">Transposition</keyword>
<evidence type="ECO:0000256" key="5">
    <source>
        <dbReference type="ARBA" id="ARBA00022695"/>
    </source>
</evidence>
<dbReference type="Pfam" id="PF14223">
    <property type="entry name" value="Retrotran_gag_2"/>
    <property type="match status" value="1"/>
</dbReference>
<keyword evidence="4" id="KW-0645">Protease</keyword>
<dbReference type="InterPro" id="IPR036397">
    <property type="entry name" value="RNaseH_sf"/>
</dbReference>
<evidence type="ECO:0000256" key="1">
    <source>
        <dbReference type="ARBA" id="ARBA00002180"/>
    </source>
</evidence>
<sequence>MNIELRARRLYSVCTNQTPSDSTPESLEKWNLANDEAVSLISNNIDHNVFISVVDSHTVCSAHSLWSKIHSKFAPQTFINKGRIWLRWECLKFNGNIEDYIEKCQTLLLDISSIGIVIPNEILAYSILGKITRDCNTYDHIIDNLVMSGESVARPEIVMNKLLDLINHQKTKEMNSSNKESDSSKMSALLSNATAYPYKILYVCQNGKHNPKNTTHKESSCWVEHPELRPPSNRGRKKFSKQDNKAETHQTGASALLTAKMVNSTDENSLVVDCGATHHMFNDKRLFTNFIKTEELKIATSNPTSSLISTGKGTVTIMMDNNKLSLQNCLYVPNLSKNLISLLQLFEGSITINKENGKFKIIKESAIILEGQISNNLMISNFTNYAALQTTVRSGTCWHSRLGHPSNQVLKSMGLPILDKEYCDVCARGKMTLKPFNSHFDKAERALDFLHLDLVGPISPASVSGYRYFLTIVDQHTSFKFTRFLKHKSDALKEFIAVKNLIETTQGTKIKKIISDRGGEFFNSEFQRLAYESGFVHVTSPPYTPQLNGFSERANRTILEKARCLLLEAKLPNSYWAEAVKHATLLTNLIPTPSRENLSPAQLWTGTSPRIKNLRTFGCKVIFAVPKQKRPWNLSPTGEMGILLGFDHESPAYRVLKLSDRKVFITRHVIFFENEFPSLHKEPQSNEDNLDYSNDVLLVEEEERYFDCEEGLLENESVDNHHLAEEERAIDQDNREEEVVNERQRIKIIGPRHPTLISSEIREENILPYPRRPKALMTSSNLNDPVSYRQAVKSENCDQWLLAIEKELHTMSELNVWEVVPIPKLTKLVGTTWVFKTKRDEHNVILEHKARLCAQGFSQVRGVDFSKTFAPTGRLNSLHTLISFSASKKLKFEQLDIKSAFLNAPLEENVFLSIPQGLELDRQTLCLKLKKAIYGLRQAPRAWYNCLSDWLVSTGFKAAISDPYDIAIFGEDLDKFKKEIEQDFKTKLLGQANLLLGIKIYQDVDTIRLSQEHYVESILDLYGMYDCRSVATPLIPNEHLVAATENESEEFKKLELNYRSAIGSLSYISTATRPDISYAVSALSQFLERPGIIHWKAFLHILRYLRGTSRMCINYKGGVIGDAVAYCDADWGNCRVTRRSVSGHLILFNEGLVIWKTKKQPTVSLSSAEAEYKSLCNLASEVLWFQQFCEEVKLTNNSQPMRIYEDNQGCIDTANSDCNANTRRMKHVKIQLHFIREVIKNSKILLVYTPTSTMLADFLTKSVCKPAIVRAMSGLNLMRLGEKGGVKSITYPNHFNRIVTQRALSLECCILVCRSPDLWFSKSSKSN</sequence>
<gene>
    <name evidence="25" type="ORF">O181_052496</name>
</gene>
<comment type="catalytic activity">
    <reaction evidence="21">
        <text>DNA(n) + a 2'-deoxyribonucleoside 5'-triphosphate = DNA(n+1) + diphosphate</text>
        <dbReference type="Rhea" id="RHEA:22508"/>
        <dbReference type="Rhea" id="RHEA-COMP:17339"/>
        <dbReference type="Rhea" id="RHEA-COMP:17340"/>
        <dbReference type="ChEBI" id="CHEBI:33019"/>
        <dbReference type="ChEBI" id="CHEBI:61560"/>
        <dbReference type="ChEBI" id="CHEBI:173112"/>
        <dbReference type="EC" id="2.7.7.49"/>
    </reaction>
</comment>
<name>A0A9Q3E5P6_9BASI</name>
<comment type="function">
    <text evidence="1">The aspartyl protease (PR) mediates the proteolytic cleavages of the Gag and Gag-Pol polyproteins after assembly of the VLP.</text>
</comment>
<dbReference type="Pfam" id="PF00665">
    <property type="entry name" value="rve"/>
    <property type="match status" value="1"/>
</dbReference>
<keyword evidence="11" id="KW-0378">Hydrolase</keyword>
<evidence type="ECO:0000256" key="14">
    <source>
        <dbReference type="ARBA" id="ARBA00022884"/>
    </source>
</evidence>
<evidence type="ECO:0000256" key="21">
    <source>
        <dbReference type="ARBA" id="ARBA00048173"/>
    </source>
</evidence>
<dbReference type="InterPro" id="IPR013103">
    <property type="entry name" value="RVT_2"/>
</dbReference>
<dbReference type="InterPro" id="IPR043502">
    <property type="entry name" value="DNA/RNA_pol_sf"/>
</dbReference>
<protein>
    <recommendedName>
        <fullName evidence="24">Integrase catalytic domain-containing protein</fullName>
    </recommendedName>
</protein>
<evidence type="ECO:0000256" key="23">
    <source>
        <dbReference type="SAM" id="MobiDB-lite"/>
    </source>
</evidence>
<keyword evidence="15" id="KW-0229">DNA integration</keyword>
<keyword evidence="9" id="KW-0064">Aspartyl protease</keyword>
<keyword evidence="12" id="KW-0067">ATP-binding</keyword>
<dbReference type="Proteomes" id="UP000765509">
    <property type="component" value="Unassembled WGS sequence"/>
</dbReference>
<evidence type="ECO:0000256" key="2">
    <source>
        <dbReference type="ARBA" id="ARBA00022578"/>
    </source>
</evidence>
<feature type="domain" description="Integrase catalytic" evidence="24">
    <location>
        <begin position="431"/>
        <end position="608"/>
    </location>
</feature>
<dbReference type="Pfam" id="PF13976">
    <property type="entry name" value="gag_pre-integrs"/>
    <property type="match status" value="1"/>
</dbReference>
<dbReference type="GO" id="GO:0003887">
    <property type="term" value="F:DNA-directed DNA polymerase activity"/>
    <property type="evidence" value="ECO:0007669"/>
    <property type="project" value="UniProtKB-KW"/>
</dbReference>
<dbReference type="GO" id="GO:0015074">
    <property type="term" value="P:DNA integration"/>
    <property type="evidence" value="ECO:0007669"/>
    <property type="project" value="UniProtKB-KW"/>
</dbReference>
<evidence type="ECO:0000256" key="3">
    <source>
        <dbReference type="ARBA" id="ARBA00022612"/>
    </source>
</evidence>
<keyword evidence="7" id="KW-0479">Metal-binding</keyword>
<dbReference type="GO" id="GO:0004519">
    <property type="term" value="F:endonuclease activity"/>
    <property type="evidence" value="ECO:0007669"/>
    <property type="project" value="UniProtKB-KW"/>
</dbReference>
<evidence type="ECO:0000256" key="10">
    <source>
        <dbReference type="ARBA" id="ARBA00022759"/>
    </source>
</evidence>
<evidence type="ECO:0000256" key="8">
    <source>
        <dbReference type="ARBA" id="ARBA00022741"/>
    </source>
</evidence>
<dbReference type="PROSITE" id="PS50994">
    <property type="entry name" value="INTEGRASE"/>
    <property type="match status" value="1"/>
</dbReference>
<evidence type="ECO:0000256" key="17">
    <source>
        <dbReference type="ARBA" id="ARBA00022932"/>
    </source>
</evidence>
<dbReference type="Pfam" id="PF25597">
    <property type="entry name" value="SH3_retrovirus"/>
    <property type="match status" value="1"/>
</dbReference>
<evidence type="ECO:0000256" key="15">
    <source>
        <dbReference type="ARBA" id="ARBA00022908"/>
    </source>
</evidence>
<dbReference type="GO" id="GO:0005524">
    <property type="term" value="F:ATP binding"/>
    <property type="evidence" value="ECO:0007669"/>
    <property type="project" value="UniProtKB-KW"/>
</dbReference>
<comment type="caution">
    <text evidence="25">The sequence shown here is derived from an EMBL/GenBank/DDBJ whole genome shotgun (WGS) entry which is preliminary data.</text>
</comment>
<dbReference type="PANTHER" id="PTHR42648">
    <property type="entry name" value="TRANSPOSASE, PUTATIVE-RELATED"/>
    <property type="match status" value="1"/>
</dbReference>
<evidence type="ECO:0000259" key="24">
    <source>
        <dbReference type="PROSITE" id="PS50994"/>
    </source>
</evidence>
<evidence type="ECO:0000256" key="12">
    <source>
        <dbReference type="ARBA" id="ARBA00022840"/>
    </source>
</evidence>
<evidence type="ECO:0000256" key="7">
    <source>
        <dbReference type="ARBA" id="ARBA00022723"/>
    </source>
</evidence>
<feature type="region of interest" description="Disordered" evidence="23">
    <location>
        <begin position="215"/>
        <end position="249"/>
    </location>
</feature>
<keyword evidence="6" id="KW-0540">Nuclease</keyword>
<dbReference type="EMBL" id="AVOT02022985">
    <property type="protein sequence ID" value="MBW0512781.1"/>
    <property type="molecule type" value="Genomic_DNA"/>
</dbReference>
<dbReference type="GO" id="GO:0006310">
    <property type="term" value="P:DNA recombination"/>
    <property type="evidence" value="ECO:0007669"/>
    <property type="project" value="UniProtKB-KW"/>
</dbReference>
<keyword evidence="19" id="KW-0233">DNA recombination</keyword>
<evidence type="ECO:0000256" key="22">
    <source>
        <dbReference type="ARBA" id="ARBA00049244"/>
    </source>
</evidence>
<evidence type="ECO:0000256" key="9">
    <source>
        <dbReference type="ARBA" id="ARBA00022750"/>
    </source>
</evidence>
<dbReference type="Gene3D" id="3.30.420.10">
    <property type="entry name" value="Ribonuclease H-like superfamily/Ribonuclease H"/>
    <property type="match status" value="1"/>
</dbReference>
<evidence type="ECO:0000256" key="6">
    <source>
        <dbReference type="ARBA" id="ARBA00022722"/>
    </source>
</evidence>
<evidence type="ECO:0000256" key="18">
    <source>
        <dbReference type="ARBA" id="ARBA00023113"/>
    </source>
</evidence>
<evidence type="ECO:0000313" key="25">
    <source>
        <dbReference type="EMBL" id="MBW0512781.1"/>
    </source>
</evidence>
<dbReference type="PANTHER" id="PTHR42648:SF11">
    <property type="entry name" value="TRANSPOSON TY4-P GAG-POL POLYPROTEIN"/>
    <property type="match status" value="1"/>
</dbReference>
<reference evidence="25" key="1">
    <citation type="submission" date="2021-03" db="EMBL/GenBank/DDBJ databases">
        <title>Draft genome sequence of rust myrtle Austropuccinia psidii MF-1, a brazilian biotype.</title>
        <authorList>
            <person name="Quecine M.C."/>
            <person name="Pachon D.M.R."/>
            <person name="Bonatelli M.L."/>
            <person name="Correr F.H."/>
            <person name="Franceschini L.M."/>
            <person name="Leite T.F."/>
            <person name="Margarido G.R.A."/>
            <person name="Almeida C.A."/>
            <person name="Ferrarezi J.A."/>
            <person name="Labate C.A."/>
        </authorList>
    </citation>
    <scope>NUCLEOTIDE SEQUENCE</scope>
    <source>
        <strain evidence="25">MF-1</strain>
    </source>
</reference>
<dbReference type="InterPro" id="IPR057670">
    <property type="entry name" value="SH3_retrovirus"/>
</dbReference>
<comment type="catalytic activity">
    <reaction evidence="22">
        <text>DNA(n) + a 2'-deoxyribonucleoside 5'-triphosphate = DNA(n+1) + diphosphate</text>
        <dbReference type="Rhea" id="RHEA:22508"/>
        <dbReference type="Rhea" id="RHEA-COMP:17339"/>
        <dbReference type="Rhea" id="RHEA-COMP:17340"/>
        <dbReference type="ChEBI" id="CHEBI:33019"/>
        <dbReference type="ChEBI" id="CHEBI:61560"/>
        <dbReference type="ChEBI" id="CHEBI:173112"/>
        <dbReference type="EC" id="2.7.7.7"/>
    </reaction>
</comment>
<dbReference type="GO" id="GO:0004190">
    <property type="term" value="F:aspartic-type endopeptidase activity"/>
    <property type="evidence" value="ECO:0007669"/>
    <property type="project" value="UniProtKB-KW"/>
</dbReference>
<evidence type="ECO:0000256" key="11">
    <source>
        <dbReference type="ARBA" id="ARBA00022801"/>
    </source>
</evidence>
<evidence type="ECO:0000313" key="26">
    <source>
        <dbReference type="Proteomes" id="UP000765509"/>
    </source>
</evidence>
<keyword evidence="8" id="KW-0547">Nucleotide-binding</keyword>
<dbReference type="InterPro" id="IPR039537">
    <property type="entry name" value="Retrotran_Ty1/copia-like"/>
</dbReference>
<organism evidence="25 26">
    <name type="scientific">Austropuccinia psidii MF-1</name>
    <dbReference type="NCBI Taxonomy" id="1389203"/>
    <lineage>
        <taxon>Eukaryota</taxon>
        <taxon>Fungi</taxon>
        <taxon>Dikarya</taxon>
        <taxon>Basidiomycota</taxon>
        <taxon>Pucciniomycotina</taxon>
        <taxon>Pucciniomycetes</taxon>
        <taxon>Pucciniales</taxon>
        <taxon>Sphaerophragmiaceae</taxon>
        <taxon>Austropuccinia</taxon>
    </lineage>
</organism>
<keyword evidence="5" id="KW-0548">Nucleotidyltransferase</keyword>
<evidence type="ECO:0000256" key="19">
    <source>
        <dbReference type="ARBA" id="ARBA00023172"/>
    </source>
</evidence>
<keyword evidence="14" id="KW-0694">RNA-binding</keyword>
<evidence type="ECO:0000256" key="20">
    <source>
        <dbReference type="ARBA" id="ARBA00023268"/>
    </source>
</evidence>
<dbReference type="SUPFAM" id="SSF56672">
    <property type="entry name" value="DNA/RNA polymerases"/>
    <property type="match status" value="1"/>
</dbReference>
<accession>A0A9Q3E5P6</accession>
<keyword evidence="20" id="KW-0511">Multifunctional enzyme</keyword>
<evidence type="ECO:0000256" key="13">
    <source>
        <dbReference type="ARBA" id="ARBA00022842"/>
    </source>
</evidence>
<evidence type="ECO:0000256" key="4">
    <source>
        <dbReference type="ARBA" id="ARBA00022670"/>
    </source>
</evidence>
<dbReference type="GO" id="GO:0006508">
    <property type="term" value="P:proteolysis"/>
    <property type="evidence" value="ECO:0007669"/>
    <property type="project" value="UniProtKB-KW"/>
</dbReference>
<keyword evidence="26" id="KW-1185">Reference proteome</keyword>
<dbReference type="InterPro" id="IPR054722">
    <property type="entry name" value="PolX-like_BBD"/>
</dbReference>
<dbReference type="GO" id="GO:0003723">
    <property type="term" value="F:RNA binding"/>
    <property type="evidence" value="ECO:0007669"/>
    <property type="project" value="UniProtKB-KW"/>
</dbReference>
<evidence type="ECO:0000256" key="16">
    <source>
        <dbReference type="ARBA" id="ARBA00022918"/>
    </source>
</evidence>
<dbReference type="InterPro" id="IPR001584">
    <property type="entry name" value="Integrase_cat-core"/>
</dbReference>
<keyword evidence="16" id="KW-0695">RNA-directed DNA polymerase</keyword>
<keyword evidence="3" id="KW-1188">Viral release from host cell</keyword>
<dbReference type="GO" id="GO:0032196">
    <property type="term" value="P:transposition"/>
    <property type="evidence" value="ECO:0007669"/>
    <property type="project" value="UniProtKB-KW"/>
</dbReference>
<dbReference type="InterPro" id="IPR025724">
    <property type="entry name" value="GAG-pre-integrase_dom"/>
</dbReference>
<dbReference type="GO" id="GO:0003964">
    <property type="term" value="F:RNA-directed DNA polymerase activity"/>
    <property type="evidence" value="ECO:0007669"/>
    <property type="project" value="UniProtKB-KW"/>
</dbReference>
<keyword evidence="10" id="KW-0255">Endonuclease</keyword>
<dbReference type="InterPro" id="IPR012337">
    <property type="entry name" value="RNaseH-like_sf"/>
</dbReference>
<dbReference type="OrthoDB" id="4075035at2759"/>
<proteinExistence type="predicted"/>
<feature type="compositionally biased region" description="Basic and acidic residues" evidence="23">
    <location>
        <begin position="215"/>
        <end position="228"/>
    </location>
</feature>
<dbReference type="GO" id="GO:0046872">
    <property type="term" value="F:metal ion binding"/>
    <property type="evidence" value="ECO:0007669"/>
    <property type="project" value="UniProtKB-KW"/>
</dbReference>
<dbReference type="Pfam" id="PF07727">
    <property type="entry name" value="RVT_2"/>
    <property type="match status" value="2"/>
</dbReference>
<dbReference type="CDD" id="cd09272">
    <property type="entry name" value="RNase_HI_RT_Ty1"/>
    <property type="match status" value="1"/>
</dbReference>
<keyword evidence="13" id="KW-0460">Magnesium</keyword>
<dbReference type="Pfam" id="PF22936">
    <property type="entry name" value="Pol_BBD"/>
    <property type="match status" value="1"/>
</dbReference>
<dbReference type="GO" id="GO:0005634">
    <property type="term" value="C:nucleus"/>
    <property type="evidence" value="ECO:0007669"/>
    <property type="project" value="UniProtKB-ARBA"/>
</dbReference>
<keyword evidence="17" id="KW-0808">Transferase</keyword>
<keyword evidence="17" id="KW-0239">DNA-directed DNA polymerase</keyword>
<dbReference type="SUPFAM" id="SSF53098">
    <property type="entry name" value="Ribonuclease H-like"/>
    <property type="match status" value="1"/>
</dbReference>
<keyword evidence="18" id="KW-0917">Virion maturation</keyword>